<evidence type="ECO:0000313" key="2">
    <source>
        <dbReference type="Proteomes" id="UP000033636"/>
    </source>
</evidence>
<name>A0ACC6UYH6_9CREN</name>
<proteinExistence type="predicted"/>
<dbReference type="EMBL" id="JZWT02000002">
    <property type="protein sequence ID" value="MFB6489795.1"/>
    <property type="molecule type" value="Genomic_DNA"/>
</dbReference>
<reference evidence="1" key="1">
    <citation type="submission" date="2024-07" db="EMBL/GenBank/DDBJ databases">
        <title>Metagenome and Metagenome-Assembled Genomes of Archaea from a hot spring from the geothermal field of Los Azufres, Mexico.</title>
        <authorList>
            <person name="Marin-Paredes R."/>
            <person name="Martinez-Romero E."/>
            <person name="Servin-Garciduenas L.E."/>
        </authorList>
    </citation>
    <scope>NUCLEOTIDE SEQUENCE</scope>
</reference>
<gene>
    <name evidence="1" type="ORF">TU35_000875</name>
</gene>
<dbReference type="Proteomes" id="UP000033636">
    <property type="component" value="Unassembled WGS sequence"/>
</dbReference>
<evidence type="ECO:0000313" key="1">
    <source>
        <dbReference type="EMBL" id="MFB6489795.1"/>
    </source>
</evidence>
<sequence>MRLGFIGRRRCFDSARRIVRGLFYGTGDITIADAALRASADVEIDCDGDVLVELFAKLSAELEGSILGVDLGVAKNGVVLVWRGEPILHSTVSRQELEAILAASSVGLIAVGSSPLTASLIKSLRARCPVSVVLVDERLAAHRRPWLKKKFPELEEDEIDALSFTLGGGILLEICNTFKSQ</sequence>
<protein>
    <submittedName>
        <fullName evidence="1">Uncharacterized protein</fullName>
    </submittedName>
</protein>
<accession>A0ACC6UYH6</accession>
<organism evidence="1 2">
    <name type="scientific">Thermoproteus sp. AZ2</name>
    <dbReference type="NCBI Taxonomy" id="1609232"/>
    <lineage>
        <taxon>Archaea</taxon>
        <taxon>Thermoproteota</taxon>
        <taxon>Thermoprotei</taxon>
        <taxon>Thermoproteales</taxon>
        <taxon>Thermoproteaceae</taxon>
        <taxon>Thermoproteus</taxon>
    </lineage>
</organism>
<comment type="caution">
    <text evidence="1">The sequence shown here is derived from an EMBL/GenBank/DDBJ whole genome shotgun (WGS) entry which is preliminary data.</text>
</comment>